<gene>
    <name evidence="3" type="primary">LOC120263165</name>
</gene>
<dbReference type="InterPro" id="IPR013103">
    <property type="entry name" value="RVT_2"/>
</dbReference>
<dbReference type="GeneID" id="120263165"/>
<dbReference type="Proteomes" id="UP001515500">
    <property type="component" value="Chromosome 6"/>
</dbReference>
<keyword evidence="2" id="KW-1185">Reference proteome</keyword>
<sequence>MAVKQNKNNLFPIEFTKTDQLNAAVLIKENSIMWHDSGATWRNQEFLNLVERQSNHKLKNLRIDRGGEYTGPSVDMMNKFSEDMHKSFETSNLGQMSYFLGLEIKQDLSGIHICQRKYVEDLLKSYIMFSCKPSITPLNSGYRMNLYEDSEPVDINAYRKLIGKLIFVT</sequence>
<proteinExistence type="predicted"/>
<reference evidence="3" key="1">
    <citation type="submission" date="2025-08" db="UniProtKB">
        <authorList>
            <consortium name="RefSeq"/>
        </authorList>
    </citation>
    <scope>IDENTIFICATION</scope>
</reference>
<evidence type="ECO:0000259" key="1">
    <source>
        <dbReference type="Pfam" id="PF07727"/>
    </source>
</evidence>
<evidence type="ECO:0000313" key="3">
    <source>
        <dbReference type="RefSeq" id="XP_039126988.1"/>
    </source>
</evidence>
<dbReference type="AlphaFoldDB" id="A0AB40BJ70"/>
<name>A0AB40BJ70_DIOCR</name>
<dbReference type="Pfam" id="PF07727">
    <property type="entry name" value="RVT_2"/>
    <property type="match status" value="1"/>
</dbReference>
<dbReference type="RefSeq" id="XP_039126988.1">
    <property type="nucleotide sequence ID" value="XM_039271054.1"/>
</dbReference>
<accession>A0AB40BJ70</accession>
<evidence type="ECO:0000313" key="2">
    <source>
        <dbReference type="Proteomes" id="UP001515500"/>
    </source>
</evidence>
<feature type="domain" description="Reverse transcriptase Ty1/copia-type" evidence="1">
    <location>
        <begin position="71"/>
        <end position="138"/>
    </location>
</feature>
<organism evidence="2 3">
    <name type="scientific">Dioscorea cayennensis subsp. rotundata</name>
    <name type="common">White Guinea yam</name>
    <name type="synonym">Dioscorea rotundata</name>
    <dbReference type="NCBI Taxonomy" id="55577"/>
    <lineage>
        <taxon>Eukaryota</taxon>
        <taxon>Viridiplantae</taxon>
        <taxon>Streptophyta</taxon>
        <taxon>Embryophyta</taxon>
        <taxon>Tracheophyta</taxon>
        <taxon>Spermatophyta</taxon>
        <taxon>Magnoliopsida</taxon>
        <taxon>Liliopsida</taxon>
        <taxon>Dioscoreales</taxon>
        <taxon>Dioscoreaceae</taxon>
        <taxon>Dioscorea</taxon>
    </lineage>
</organism>
<protein>
    <submittedName>
        <fullName evidence="3">Uncharacterized mitochondrial protein AtMg00810-like</fullName>
    </submittedName>
</protein>